<evidence type="ECO:0000256" key="4">
    <source>
        <dbReference type="ARBA" id="ARBA00022827"/>
    </source>
</evidence>
<dbReference type="GO" id="GO:0046359">
    <property type="term" value="P:butyrate catabolic process"/>
    <property type="evidence" value="ECO:0007669"/>
    <property type="project" value="TreeGrafter"/>
</dbReference>
<dbReference type="Proteomes" id="UP001161757">
    <property type="component" value="Unassembled WGS sequence"/>
</dbReference>
<gene>
    <name evidence="7" type="ORF">HRR80_006938</name>
</gene>
<protein>
    <recommendedName>
        <fullName evidence="9">Acyl-CoA dehydrogenase</fullName>
    </recommendedName>
</protein>
<feature type="domain" description="Acyl-CoA dehydrogenase/oxidase N-terminal" evidence="6">
    <location>
        <begin position="9"/>
        <end position="125"/>
    </location>
</feature>
<dbReference type="CDD" id="cd00567">
    <property type="entry name" value="ACAD"/>
    <property type="match status" value="1"/>
</dbReference>
<dbReference type="GO" id="GO:0003995">
    <property type="term" value="F:acyl-CoA dehydrogenase activity"/>
    <property type="evidence" value="ECO:0007669"/>
    <property type="project" value="TreeGrafter"/>
</dbReference>
<evidence type="ECO:0008006" key="9">
    <source>
        <dbReference type="Google" id="ProtNLM"/>
    </source>
</evidence>
<name>A0AAN6ER18_EXODE</name>
<dbReference type="Gene3D" id="2.40.110.10">
    <property type="entry name" value="Butyryl-CoA Dehydrogenase, subunit A, domain 2"/>
    <property type="match status" value="1"/>
</dbReference>
<evidence type="ECO:0000256" key="1">
    <source>
        <dbReference type="ARBA" id="ARBA00001974"/>
    </source>
</evidence>
<evidence type="ECO:0000256" key="3">
    <source>
        <dbReference type="ARBA" id="ARBA00022630"/>
    </source>
</evidence>
<dbReference type="PANTHER" id="PTHR43884:SF12">
    <property type="entry name" value="ISOVALERYL-COA DEHYDROGENASE, MITOCHONDRIAL-RELATED"/>
    <property type="match status" value="1"/>
</dbReference>
<dbReference type="SUPFAM" id="SSF56645">
    <property type="entry name" value="Acyl-CoA dehydrogenase NM domain-like"/>
    <property type="match status" value="1"/>
</dbReference>
<comment type="caution">
    <text evidence="7">The sequence shown here is derived from an EMBL/GenBank/DDBJ whole genome shotgun (WGS) entry which is preliminary data.</text>
</comment>
<dbReference type="Gene3D" id="1.20.140.10">
    <property type="entry name" value="Butyryl-CoA Dehydrogenase, subunit A, domain 3"/>
    <property type="match status" value="1"/>
</dbReference>
<dbReference type="InterPro" id="IPR036250">
    <property type="entry name" value="AcylCo_DH-like_C"/>
</dbReference>
<keyword evidence="3" id="KW-0285">Flavoprotein</keyword>
<organism evidence="7 8">
    <name type="scientific">Exophiala dermatitidis</name>
    <name type="common">Black yeast-like fungus</name>
    <name type="synonym">Wangiella dermatitidis</name>
    <dbReference type="NCBI Taxonomy" id="5970"/>
    <lineage>
        <taxon>Eukaryota</taxon>
        <taxon>Fungi</taxon>
        <taxon>Dikarya</taxon>
        <taxon>Ascomycota</taxon>
        <taxon>Pezizomycotina</taxon>
        <taxon>Eurotiomycetes</taxon>
        <taxon>Chaetothyriomycetidae</taxon>
        <taxon>Chaetothyriales</taxon>
        <taxon>Herpotrichiellaceae</taxon>
        <taxon>Exophiala</taxon>
    </lineage>
</organism>
<accession>A0AAN6ER18</accession>
<evidence type="ECO:0000256" key="2">
    <source>
        <dbReference type="ARBA" id="ARBA00009347"/>
    </source>
</evidence>
<dbReference type="SUPFAM" id="SSF47203">
    <property type="entry name" value="Acyl-CoA dehydrogenase C-terminal domain-like"/>
    <property type="match status" value="1"/>
</dbReference>
<dbReference type="Pfam" id="PF02771">
    <property type="entry name" value="Acyl-CoA_dh_N"/>
    <property type="match status" value="1"/>
</dbReference>
<dbReference type="Pfam" id="PF00441">
    <property type="entry name" value="Acyl-CoA_dh_1"/>
    <property type="match status" value="1"/>
</dbReference>
<dbReference type="GO" id="GO:0050660">
    <property type="term" value="F:flavin adenine dinucleotide binding"/>
    <property type="evidence" value="ECO:0007669"/>
    <property type="project" value="InterPro"/>
</dbReference>
<dbReference type="Gene3D" id="1.10.540.10">
    <property type="entry name" value="Acyl-CoA dehydrogenase/oxidase, N-terminal domain"/>
    <property type="match status" value="1"/>
</dbReference>
<feature type="domain" description="Acyl-CoA dehydrogenase/oxidase C-terminal" evidence="5">
    <location>
        <begin position="261"/>
        <end position="407"/>
    </location>
</feature>
<dbReference type="InterPro" id="IPR037069">
    <property type="entry name" value="AcylCoA_DH/ox_N_sf"/>
</dbReference>
<evidence type="ECO:0000313" key="7">
    <source>
        <dbReference type="EMBL" id="KAJ8989214.1"/>
    </source>
</evidence>
<dbReference type="InterPro" id="IPR013786">
    <property type="entry name" value="AcylCoA_DH/ox_N"/>
</dbReference>
<comment type="cofactor">
    <cofactor evidence="1">
        <name>FAD</name>
        <dbReference type="ChEBI" id="CHEBI:57692"/>
    </cofactor>
</comment>
<reference evidence="7" key="1">
    <citation type="submission" date="2023-01" db="EMBL/GenBank/DDBJ databases">
        <title>Exophiala dermititidis isolated from Cystic Fibrosis Patient.</title>
        <authorList>
            <person name="Kurbessoian T."/>
            <person name="Crocker A."/>
            <person name="Murante D."/>
            <person name="Hogan D.A."/>
            <person name="Stajich J.E."/>
        </authorList>
    </citation>
    <scope>NUCLEOTIDE SEQUENCE</scope>
    <source>
        <strain evidence="7">Ex8</strain>
    </source>
</reference>
<evidence type="ECO:0000313" key="8">
    <source>
        <dbReference type="Proteomes" id="UP001161757"/>
    </source>
</evidence>
<dbReference type="GO" id="GO:0033539">
    <property type="term" value="P:fatty acid beta-oxidation using acyl-CoA dehydrogenase"/>
    <property type="evidence" value="ECO:0007669"/>
    <property type="project" value="TreeGrafter"/>
</dbReference>
<proteinExistence type="inferred from homology"/>
<dbReference type="InterPro" id="IPR009100">
    <property type="entry name" value="AcylCoA_DH/oxidase_NM_dom_sf"/>
</dbReference>
<keyword evidence="4" id="KW-0274">FAD</keyword>
<dbReference type="AlphaFoldDB" id="A0AAN6ER18"/>
<evidence type="ECO:0000259" key="5">
    <source>
        <dbReference type="Pfam" id="PF00441"/>
    </source>
</evidence>
<comment type="similarity">
    <text evidence="2">Belongs to the acyl-CoA dehydrogenase family.</text>
</comment>
<dbReference type="EMBL" id="JAJGCB010000015">
    <property type="protein sequence ID" value="KAJ8989214.1"/>
    <property type="molecule type" value="Genomic_DNA"/>
</dbReference>
<dbReference type="PANTHER" id="PTHR43884">
    <property type="entry name" value="ACYL-COA DEHYDROGENASE"/>
    <property type="match status" value="1"/>
</dbReference>
<dbReference type="InterPro" id="IPR046373">
    <property type="entry name" value="Acyl-CoA_Oxase/DH_mid-dom_sf"/>
</dbReference>
<sequence length="427" mass="45717">MIDFELSPGQLAVRNAARTFAQAHLKQARSFYEPGGRPLEQRKDRFRSTQLIYAEAVKAGIIKSHIPERLGGAGGPLIEATLAVEEFYAVETSASLTILGTGLGLTPLVFAGTPEQHKKFFEPFLQTSGTPLASLVFSEPGGSANYSEAGAPGLQTVAQLEGSEYVISGDKIWATNCSGWDDRGADVQCVVCRVVGSAPPEDVRGQTAIIVVTRQDIAANEPEAYAVITHPETIGHSAVNGPHVRFNRLRVPVSHLLAPPGAGANVVDLTFTASAVLVGAMGVGIMRQTFARALSWAKSNSRGSREPVIRKQSVADLLIKIKTRCEASRALVWKSAHCFGRTKYGAELCYESKILGSESAVESVMDAINLIGVSAYSRTNPFGDLLNDAVVLPIFDGGNVGVRRRQIEAIFASEGYDAWETTFGPDQ</sequence>
<dbReference type="InterPro" id="IPR009075">
    <property type="entry name" value="AcylCo_DH/oxidase_C"/>
</dbReference>
<evidence type="ECO:0000259" key="6">
    <source>
        <dbReference type="Pfam" id="PF02771"/>
    </source>
</evidence>